<dbReference type="EMBL" id="ADLN01000012">
    <property type="protein sequence ID" value="EHI60677.1"/>
    <property type="molecule type" value="Genomic_DNA"/>
</dbReference>
<sequence length="352" mass="38810">MRKRTNSWKKWVSVMTVAAMAMCVFTGCSGNGGNSGNAGTSQAAAGSESGKTASGDKFKVAWISSVNDNWHHQNCTISKDYIEKNTENVDITIMDCKNWDEAEIGSLLEQIQLAGDYDLLIMGTQSDRTDTIQELQKNGTHVILAVGSYPWAEGIASTCNSSEYEMARLIAEAAINELPQGAKVVLLRGMQGYWGSEERGKAFHDVLETRDDITILDEQYATFDKAKAMAVMDDWITAYGDEITGVISENDVMALGAIESMNAASMSTDDVYVYGIDGLYQGCKAVEEGIIRATCYNDCQKFAEVYLDRVKKLQSGEIDASYVEDIVLTPVRIDKSNVQEYLDFYKENGFDK</sequence>
<evidence type="ECO:0000256" key="1">
    <source>
        <dbReference type="ARBA" id="ARBA00004196"/>
    </source>
</evidence>
<comment type="caution">
    <text evidence="6">The sequence shown here is derived from an EMBL/GenBank/DDBJ whole genome shotgun (WGS) entry which is preliminary data.</text>
</comment>
<dbReference type="GO" id="GO:0030313">
    <property type="term" value="C:cell envelope"/>
    <property type="evidence" value="ECO:0007669"/>
    <property type="project" value="UniProtKB-SubCell"/>
</dbReference>
<evidence type="ECO:0000313" key="7">
    <source>
        <dbReference type="Proteomes" id="UP000005384"/>
    </source>
</evidence>
<dbReference type="SUPFAM" id="SSF53822">
    <property type="entry name" value="Periplasmic binding protein-like I"/>
    <property type="match status" value="1"/>
</dbReference>
<keyword evidence="7" id="KW-1185">Reference proteome</keyword>
<feature type="signal peptide" evidence="4">
    <location>
        <begin position="1"/>
        <end position="26"/>
    </location>
</feature>
<name>G5ICQ6_9FIRM</name>
<evidence type="ECO:0000256" key="4">
    <source>
        <dbReference type="SAM" id="SignalP"/>
    </source>
</evidence>
<dbReference type="PROSITE" id="PS51257">
    <property type="entry name" value="PROKAR_LIPOPROTEIN"/>
    <property type="match status" value="1"/>
</dbReference>
<comment type="subcellular location">
    <subcellularLocation>
        <location evidence="1">Cell envelope</location>
    </subcellularLocation>
</comment>
<dbReference type="InterPro" id="IPR025997">
    <property type="entry name" value="SBP_2_dom"/>
</dbReference>
<dbReference type="AlphaFoldDB" id="G5ICQ6"/>
<dbReference type="PATRIC" id="fig|742737.3.peg.1249"/>
<evidence type="ECO:0000259" key="5">
    <source>
        <dbReference type="Pfam" id="PF13407"/>
    </source>
</evidence>
<evidence type="ECO:0000313" key="6">
    <source>
        <dbReference type="EMBL" id="EHI60677.1"/>
    </source>
</evidence>
<evidence type="ECO:0000256" key="2">
    <source>
        <dbReference type="ARBA" id="ARBA00007639"/>
    </source>
</evidence>
<feature type="domain" description="Periplasmic binding protein" evidence="5">
    <location>
        <begin position="84"/>
        <end position="316"/>
    </location>
</feature>
<dbReference type="InterPro" id="IPR028082">
    <property type="entry name" value="Peripla_BP_I"/>
</dbReference>
<dbReference type="Gene3D" id="3.40.50.2300">
    <property type="match status" value="2"/>
</dbReference>
<dbReference type="PANTHER" id="PTHR46847:SF1">
    <property type="entry name" value="D-ALLOSE-BINDING PERIPLASMIC PROTEIN-RELATED"/>
    <property type="match status" value="1"/>
</dbReference>
<proteinExistence type="inferred from homology"/>
<dbReference type="CDD" id="cd01536">
    <property type="entry name" value="PBP1_ABC_sugar_binding-like"/>
    <property type="match status" value="1"/>
</dbReference>
<dbReference type="OrthoDB" id="9769193at2"/>
<accession>G5ICQ6</accession>
<dbReference type="Proteomes" id="UP000005384">
    <property type="component" value="Unassembled WGS sequence"/>
</dbReference>
<dbReference type="PANTHER" id="PTHR46847">
    <property type="entry name" value="D-ALLOSE-BINDING PERIPLASMIC PROTEIN-RELATED"/>
    <property type="match status" value="1"/>
</dbReference>
<protein>
    <recommendedName>
        <fullName evidence="5">Periplasmic binding protein domain-containing protein</fullName>
    </recommendedName>
</protein>
<organism evidence="6 7">
    <name type="scientific">Hungatella hathewayi WAL-18680</name>
    <dbReference type="NCBI Taxonomy" id="742737"/>
    <lineage>
        <taxon>Bacteria</taxon>
        <taxon>Bacillati</taxon>
        <taxon>Bacillota</taxon>
        <taxon>Clostridia</taxon>
        <taxon>Lachnospirales</taxon>
        <taxon>Lachnospiraceae</taxon>
        <taxon>Hungatella</taxon>
    </lineage>
</organism>
<feature type="chain" id="PRO_5039097360" description="Periplasmic binding protein domain-containing protein" evidence="4">
    <location>
        <begin position="27"/>
        <end position="352"/>
    </location>
</feature>
<comment type="similarity">
    <text evidence="2">Belongs to the bacterial solute-binding protein 2 family.</text>
</comment>
<keyword evidence="3 4" id="KW-0732">Signal</keyword>
<gene>
    <name evidence="6" type="ORF">HMPREF9473_01241</name>
</gene>
<reference evidence="6 7" key="1">
    <citation type="submission" date="2011-08" db="EMBL/GenBank/DDBJ databases">
        <title>The Genome Sequence of Clostridium hathewayi WAL-18680.</title>
        <authorList>
            <consortium name="The Broad Institute Genome Sequencing Platform"/>
            <person name="Earl A."/>
            <person name="Ward D."/>
            <person name="Feldgarden M."/>
            <person name="Gevers D."/>
            <person name="Finegold S.M."/>
            <person name="Summanen P.H."/>
            <person name="Molitoris D.R."/>
            <person name="Song M."/>
            <person name="Daigneault M."/>
            <person name="Allen-Vercoe E."/>
            <person name="Young S.K."/>
            <person name="Zeng Q."/>
            <person name="Gargeya S."/>
            <person name="Fitzgerald M."/>
            <person name="Haas B."/>
            <person name="Abouelleil A."/>
            <person name="Alvarado L."/>
            <person name="Arachchi H.M."/>
            <person name="Berlin A."/>
            <person name="Brown A."/>
            <person name="Chapman S.B."/>
            <person name="Chen Z."/>
            <person name="Dunbar C."/>
            <person name="Freedman E."/>
            <person name="Gearin G."/>
            <person name="Gellesch M."/>
            <person name="Goldberg J."/>
            <person name="Griggs A."/>
            <person name="Gujja S."/>
            <person name="Heiman D."/>
            <person name="Howarth C."/>
            <person name="Larson L."/>
            <person name="Lui A."/>
            <person name="MacDonald P.J.P."/>
            <person name="Montmayeur A."/>
            <person name="Murphy C."/>
            <person name="Neiman D."/>
            <person name="Pearson M."/>
            <person name="Priest M."/>
            <person name="Roberts A."/>
            <person name="Saif S."/>
            <person name="Shea T."/>
            <person name="Shenoy N."/>
            <person name="Sisk P."/>
            <person name="Stolte C."/>
            <person name="Sykes S."/>
            <person name="Wortman J."/>
            <person name="Nusbaum C."/>
            <person name="Birren B."/>
        </authorList>
    </citation>
    <scope>NUCLEOTIDE SEQUENCE [LARGE SCALE GENOMIC DNA]</scope>
    <source>
        <strain evidence="6 7">WAL-18680</strain>
    </source>
</reference>
<dbReference type="HOGENOM" id="CLU_787029_0_0_9"/>
<dbReference type="GO" id="GO:0030246">
    <property type="term" value="F:carbohydrate binding"/>
    <property type="evidence" value="ECO:0007669"/>
    <property type="project" value="UniProtKB-ARBA"/>
</dbReference>
<dbReference type="Pfam" id="PF13407">
    <property type="entry name" value="Peripla_BP_4"/>
    <property type="match status" value="1"/>
</dbReference>
<evidence type="ECO:0000256" key="3">
    <source>
        <dbReference type="ARBA" id="ARBA00022729"/>
    </source>
</evidence>